<dbReference type="GO" id="GO:0005793">
    <property type="term" value="C:endoplasmic reticulum-Golgi intermediate compartment"/>
    <property type="evidence" value="ECO:0007669"/>
    <property type="project" value="TreeGrafter"/>
</dbReference>
<protein>
    <recommendedName>
        <fullName evidence="11">Coatomer subunit gamma</fullName>
    </recommendedName>
</protein>
<evidence type="ECO:0000259" key="12">
    <source>
        <dbReference type="Pfam" id="PF01602"/>
    </source>
</evidence>
<dbReference type="Gene3D" id="3.30.310.10">
    <property type="entry name" value="TATA-Binding Protein"/>
    <property type="match status" value="1"/>
</dbReference>
<keyword evidence="3 11" id="KW-0813">Transport</keyword>
<dbReference type="GO" id="GO:0005783">
    <property type="term" value="C:endoplasmic reticulum"/>
    <property type="evidence" value="ECO:0007669"/>
    <property type="project" value="TreeGrafter"/>
</dbReference>
<dbReference type="Pfam" id="PF01602">
    <property type="entry name" value="Adaptin_N"/>
    <property type="match status" value="1"/>
</dbReference>
<evidence type="ECO:0000256" key="4">
    <source>
        <dbReference type="ARBA" id="ARBA00022490"/>
    </source>
</evidence>
<evidence type="ECO:0000256" key="5">
    <source>
        <dbReference type="ARBA" id="ARBA00022737"/>
    </source>
</evidence>
<accession>A0A061IYM1</accession>
<dbReference type="Pfam" id="PF16381">
    <property type="entry name" value="Coatomer_g_Cpla"/>
    <property type="match status" value="1"/>
</dbReference>
<dbReference type="InterPro" id="IPR017106">
    <property type="entry name" value="Coatomer_gsu"/>
</dbReference>
<evidence type="ECO:0000259" key="13">
    <source>
        <dbReference type="Pfam" id="PF08752"/>
    </source>
</evidence>
<dbReference type="GO" id="GO:0006888">
    <property type="term" value="P:endoplasmic reticulum to Golgi vesicle-mediated transport"/>
    <property type="evidence" value="ECO:0007669"/>
    <property type="project" value="TreeGrafter"/>
</dbReference>
<dbReference type="Gene3D" id="2.60.40.1480">
    <property type="entry name" value="Coatomer, gamma subunit, appendage domain"/>
    <property type="match status" value="1"/>
</dbReference>
<dbReference type="InterPro" id="IPR032154">
    <property type="entry name" value="Coatomer_g_Cpla"/>
</dbReference>
<evidence type="ECO:0000256" key="10">
    <source>
        <dbReference type="ARBA" id="ARBA00023329"/>
    </source>
</evidence>
<feature type="domain" description="Clathrin/coatomer adaptor adaptin-like N-terminal" evidence="12">
    <location>
        <begin position="35"/>
        <end position="544"/>
    </location>
</feature>
<dbReference type="InterPro" id="IPR037067">
    <property type="entry name" value="Coatomer_gsu_app_sf"/>
</dbReference>
<keyword evidence="7 11" id="KW-0653">Protein transport</keyword>
<evidence type="ECO:0000256" key="11">
    <source>
        <dbReference type="PIRNR" id="PIRNR037093"/>
    </source>
</evidence>
<comment type="similarity">
    <text evidence="2 11">Belongs to the COPG family.</text>
</comment>
<dbReference type="Pfam" id="PF08752">
    <property type="entry name" value="COP-gamma_platf"/>
    <property type="match status" value="1"/>
</dbReference>
<proteinExistence type="inferred from homology"/>
<comment type="function">
    <text evidence="11">The coatomer is a cytosolic protein complex that binds to dilysine motifs and reversibly associates with Golgi non-clathrin-coated vesicles, which further mediate biosynthetic protein transport from the ER, via the Golgi up to the trans Golgi network. Coatomer complex is required for budding from Golgi membranes, and is essential for the retrograde Golgi-to-ER transport of dilysine-tagged proteins.</text>
</comment>
<dbReference type="InterPro" id="IPR011989">
    <property type="entry name" value="ARM-like"/>
</dbReference>
<dbReference type="InterPro" id="IPR012295">
    <property type="entry name" value="TBP_dom_sf"/>
</dbReference>
<organism evidence="15 16">
    <name type="scientific">Trypanosoma rangeli SC58</name>
    <dbReference type="NCBI Taxonomy" id="429131"/>
    <lineage>
        <taxon>Eukaryota</taxon>
        <taxon>Discoba</taxon>
        <taxon>Euglenozoa</taxon>
        <taxon>Kinetoplastea</taxon>
        <taxon>Metakinetoplastina</taxon>
        <taxon>Trypanosomatida</taxon>
        <taxon>Trypanosomatidae</taxon>
        <taxon>Trypanosoma</taxon>
        <taxon>Herpetosoma</taxon>
    </lineage>
</organism>
<dbReference type="InterPro" id="IPR013040">
    <property type="entry name" value="Coatomer_gsu_app_Ig-like_dom"/>
</dbReference>
<evidence type="ECO:0000256" key="9">
    <source>
        <dbReference type="ARBA" id="ARBA00023136"/>
    </source>
</evidence>
<dbReference type="SUPFAM" id="SSF49348">
    <property type="entry name" value="Clathrin adaptor appendage domain"/>
    <property type="match status" value="1"/>
</dbReference>
<keyword evidence="8 11" id="KW-0333">Golgi apparatus</keyword>
<dbReference type="SUPFAM" id="SSF55711">
    <property type="entry name" value="Subdomain of clathrin and coatomer appendage domain"/>
    <property type="match status" value="1"/>
</dbReference>
<feature type="domain" description="Coatomer gamma subunit appendage Ig-like subdomain" evidence="13">
    <location>
        <begin position="610"/>
        <end position="747"/>
    </location>
</feature>
<keyword evidence="9 11" id="KW-0472">Membrane</keyword>
<dbReference type="PANTHER" id="PTHR10261">
    <property type="entry name" value="COATOMER SUBUNIT GAMMA"/>
    <property type="match status" value="1"/>
</dbReference>
<keyword evidence="6 11" id="KW-0931">ER-Golgi transport</keyword>
<dbReference type="GO" id="GO:0000139">
    <property type="term" value="C:Golgi membrane"/>
    <property type="evidence" value="ECO:0007669"/>
    <property type="project" value="UniProtKB-SubCell"/>
</dbReference>
<dbReference type="OrthoDB" id="1074925at2759"/>
<comment type="subunit">
    <text evidence="11">Oligomeric complex.</text>
</comment>
<evidence type="ECO:0000256" key="2">
    <source>
        <dbReference type="ARBA" id="ARBA00010720"/>
    </source>
</evidence>
<evidence type="ECO:0000256" key="8">
    <source>
        <dbReference type="ARBA" id="ARBA00023034"/>
    </source>
</evidence>
<evidence type="ECO:0000313" key="16">
    <source>
        <dbReference type="Proteomes" id="UP000031737"/>
    </source>
</evidence>
<dbReference type="SUPFAM" id="SSF48371">
    <property type="entry name" value="ARM repeat"/>
    <property type="match status" value="1"/>
</dbReference>
<keyword evidence="5" id="KW-0677">Repeat</keyword>
<comment type="caution">
    <text evidence="15">The sequence shown here is derived from an EMBL/GenBank/DDBJ whole genome shotgun (WGS) entry which is preliminary data.</text>
</comment>
<dbReference type="InterPro" id="IPR002553">
    <property type="entry name" value="Clathrin/coatomer_adapt-like_N"/>
</dbReference>
<dbReference type="InterPro" id="IPR016024">
    <property type="entry name" value="ARM-type_fold"/>
</dbReference>
<dbReference type="GO" id="GO:0006886">
    <property type="term" value="P:intracellular protein transport"/>
    <property type="evidence" value="ECO:0007669"/>
    <property type="project" value="InterPro"/>
</dbReference>
<dbReference type="AlphaFoldDB" id="A0A061IYM1"/>
<dbReference type="Proteomes" id="UP000031737">
    <property type="component" value="Unassembled WGS sequence"/>
</dbReference>
<keyword evidence="16" id="KW-1185">Reference proteome</keyword>
<evidence type="ECO:0000256" key="6">
    <source>
        <dbReference type="ARBA" id="ARBA00022892"/>
    </source>
</evidence>
<name>A0A061IYM1_TRYRA</name>
<dbReference type="GO" id="GO:0005198">
    <property type="term" value="F:structural molecule activity"/>
    <property type="evidence" value="ECO:0007669"/>
    <property type="project" value="InterPro"/>
</dbReference>
<sequence>MQIFSSERDAYRCDAKDEEEDVLPFEGLEKTSALQQCRVFNEVRLDISTCLRSMTQCLYLVYTGTTLTEAEATDLFFMSTKLLQSTHSKLRRLHYVLMKELSPLVEQRFIASNSLMIDIKSNNDASKSNGIRTLFKVMNSSLYASMDRTIVEALTSQSSSVVCAAIVTGLHIAQVNPDMTRKWGTQLTEAIRSCGNAQYAAIALLHKMRKNDRLSVTRLIDQAKSGVIRSPMALCLLIKICTELMREDFEGSLDIYKFVTMMMQNNNDLVVFESVKSICSLRNITAKEVSPAVMVVHLYLNAQSAVLRFAAIRVLNDVATLHPAAVAPINSEIENLVTDSNRIIATLAITALLKTGTELTIERLITQLSAAGYLRELGDEFKMVVIDAMRVLSAKFPAKYNAFLGFLSKVLTEEGGSELKENVVDVTIEIAKSNPGSKESVLRHLAEFIDDCNYPKIVRRVLMYLGEEVPLTENPKAFVRYVYNHATLEGPEIRAVAVSTLAKLAACVPSLRRSIVILMKRICNDADDEVRDRAVLYTRLFLHKDENIIRSMVCDVANAVAIGRQTRIAARSAVLNTAVEDLSRQKTIAQAAESGMEEPTLLSHVVLQGREKMQKVKQLMELGEPCVTSEQVPLTDPDSEYVVTVMKHTYISHIVLQFKVKNTMEKITFKNLVINVNTDEVEVEPQYVIPIAAVVPDATEYGYAVLRYEEEQYPSGTLECRFRFAMQEEGGNVEEEEEYPLESFDINVSDFISPVNLGGAFETQWEKLQDEETTGTYSLSSMRNLTVAARELVEFFGMHVEGGKPDKITTASHTLHMSGTMANRARSLVLIAARVFIAKDKGVALQLTLRGATSELRDYLSAALLA</sequence>
<dbReference type="InterPro" id="IPR013041">
    <property type="entry name" value="Clathrin_app_Ig-like_sf"/>
</dbReference>
<keyword evidence="4 11" id="KW-0963">Cytoplasm</keyword>
<evidence type="ECO:0000256" key="7">
    <source>
        <dbReference type="ARBA" id="ARBA00022927"/>
    </source>
</evidence>
<evidence type="ECO:0000256" key="1">
    <source>
        <dbReference type="ARBA" id="ARBA00004255"/>
    </source>
</evidence>
<keyword evidence="10 11" id="KW-0968">Cytoplasmic vesicle</keyword>
<dbReference type="EMBL" id="AUPL01004523">
    <property type="protein sequence ID" value="ESL07784.1"/>
    <property type="molecule type" value="Genomic_DNA"/>
</dbReference>
<dbReference type="Gene3D" id="1.25.10.10">
    <property type="entry name" value="Leucine-rich Repeat Variant"/>
    <property type="match status" value="2"/>
</dbReference>
<dbReference type="InterPro" id="IPR009028">
    <property type="entry name" value="Coatomer/calthrin_app_sub_C"/>
</dbReference>
<dbReference type="GO" id="GO:0009306">
    <property type="term" value="P:protein secretion"/>
    <property type="evidence" value="ECO:0007669"/>
    <property type="project" value="TreeGrafter"/>
</dbReference>
<evidence type="ECO:0000259" key="14">
    <source>
        <dbReference type="Pfam" id="PF16381"/>
    </source>
</evidence>
<comment type="subcellular location">
    <subcellularLocation>
        <location evidence="11">Cytoplasm</location>
    </subcellularLocation>
    <subcellularLocation>
        <location evidence="1 11">Golgi apparatus membrane</location>
        <topology evidence="1 11">Peripheral membrane protein</topology>
        <orientation evidence="1 11">Cytoplasmic side</orientation>
    </subcellularLocation>
    <subcellularLocation>
        <location evidence="11">Cytoplasmic vesicle</location>
        <location evidence="11">COPI-coated vesicle membrane</location>
        <topology evidence="11">Peripheral membrane protein</topology>
        <orientation evidence="11">Cytoplasmic side</orientation>
    </subcellularLocation>
</comment>
<reference evidence="15 16" key="1">
    <citation type="submission" date="2013-07" db="EMBL/GenBank/DDBJ databases">
        <authorList>
            <person name="Stoco P.H."/>
            <person name="Wagner G."/>
            <person name="Gerber A."/>
            <person name="Zaha A."/>
            <person name="Thompson C."/>
            <person name="Bartholomeu D.C."/>
            <person name="Luckemeyer D.D."/>
            <person name="Bahia D."/>
            <person name="Loreto E."/>
            <person name="Prestes E.B."/>
            <person name="Lima F.M."/>
            <person name="Rodrigues-Luiz G."/>
            <person name="Vallejo G.A."/>
            <person name="Filho J.F."/>
            <person name="Monteiro K.M."/>
            <person name="Tyler K.M."/>
            <person name="de Almeida L.G."/>
            <person name="Ortiz M.F."/>
            <person name="Siervo M.A."/>
            <person name="de Moraes M.H."/>
            <person name="Cunha O.L."/>
            <person name="Mendonca-Neto R."/>
            <person name="Silva R."/>
            <person name="Teixeira S.M."/>
            <person name="Murta S.M."/>
            <person name="Sincero T.C."/>
            <person name="Mendes T.A."/>
            <person name="Urmenyi T.P."/>
            <person name="Silva V.G."/>
            <person name="da Rocha W.D."/>
            <person name="Andersson B."/>
            <person name="Romanha A.J."/>
            <person name="Steindel M."/>
            <person name="de Vasconcelos A.T."/>
            <person name="Grisard E.C."/>
        </authorList>
    </citation>
    <scope>NUCLEOTIDE SEQUENCE [LARGE SCALE GENOMIC DNA]</scope>
    <source>
        <strain evidence="15 16">SC58</strain>
    </source>
</reference>
<dbReference type="PANTHER" id="PTHR10261:SF0">
    <property type="entry name" value="COATOMER SUBUNIT GAMMA-2"/>
    <property type="match status" value="1"/>
</dbReference>
<dbReference type="GO" id="GO:0030126">
    <property type="term" value="C:COPI vesicle coat"/>
    <property type="evidence" value="ECO:0007669"/>
    <property type="project" value="InterPro"/>
</dbReference>
<evidence type="ECO:0000313" key="15">
    <source>
        <dbReference type="EMBL" id="ESL07784.1"/>
    </source>
</evidence>
<dbReference type="GO" id="GO:0006891">
    <property type="term" value="P:intra-Golgi vesicle-mediated transport"/>
    <property type="evidence" value="ECO:0007669"/>
    <property type="project" value="TreeGrafter"/>
</dbReference>
<evidence type="ECO:0000256" key="3">
    <source>
        <dbReference type="ARBA" id="ARBA00022448"/>
    </source>
</evidence>
<dbReference type="VEuPathDB" id="TriTrypDB:TRSC58_04523"/>
<dbReference type="PIRSF" id="PIRSF037093">
    <property type="entry name" value="Coatomer_gamma_subunit"/>
    <property type="match status" value="1"/>
</dbReference>
<gene>
    <name evidence="15" type="ORF">TRSC58_04523</name>
</gene>
<feature type="domain" description="Coatomer subunit gamma C-terminal" evidence="14">
    <location>
        <begin position="749"/>
        <end position="863"/>
    </location>
</feature>